<evidence type="ECO:0000313" key="2">
    <source>
        <dbReference type="Proteomes" id="UP000428328"/>
    </source>
</evidence>
<sequence length="164" mass="18169">MKFDELLMAKFYVVDGVSYPAAETACGHFGKNGYASMKACRDLSFMDAQAKGSMTLNSFLDYVRSKGHSAQESLFDVSPTQNFMQKSGYGVKLTQEEINLSRLYLVDGISYTKAEEMLDIHNRKGFATMYAVCKVGAFKGKTERNSMSQDEFTARLAKLGVSVA</sequence>
<dbReference type="RefSeq" id="WP_158948672.1">
    <property type="nucleotide sequence ID" value="NZ_CP046400.1"/>
</dbReference>
<dbReference type="KEGG" id="psel:GM415_12500"/>
<dbReference type="Proteomes" id="UP000428328">
    <property type="component" value="Chromosome"/>
</dbReference>
<dbReference type="EMBL" id="CP046400">
    <property type="protein sequence ID" value="QGY40915.1"/>
    <property type="molecule type" value="Genomic_DNA"/>
</dbReference>
<evidence type="ECO:0000313" key="1">
    <source>
        <dbReference type="EMBL" id="QGY40915.1"/>
    </source>
</evidence>
<keyword evidence="2" id="KW-1185">Reference proteome</keyword>
<dbReference type="AlphaFoldDB" id="A0A6I6JDK7"/>
<organism evidence="1 2">
    <name type="scientific">Pseudodesulfovibrio cashew</name>
    <dbReference type="NCBI Taxonomy" id="2678688"/>
    <lineage>
        <taxon>Bacteria</taxon>
        <taxon>Pseudomonadati</taxon>
        <taxon>Thermodesulfobacteriota</taxon>
        <taxon>Desulfovibrionia</taxon>
        <taxon>Desulfovibrionales</taxon>
        <taxon>Desulfovibrionaceae</taxon>
    </lineage>
</organism>
<protein>
    <submittedName>
        <fullName evidence="1">Uncharacterized protein</fullName>
    </submittedName>
</protein>
<name>A0A6I6JDK7_9BACT</name>
<gene>
    <name evidence="1" type="ORF">GM415_12500</name>
</gene>
<proteinExistence type="predicted"/>
<reference evidence="1 2" key="1">
    <citation type="submission" date="2019-11" db="EMBL/GenBank/DDBJ databases">
        <authorList>
            <person name="Zheng R.K."/>
            <person name="Sun C.M."/>
        </authorList>
    </citation>
    <scope>NUCLEOTIDE SEQUENCE [LARGE SCALE GENOMIC DNA]</scope>
    <source>
        <strain evidence="1 2">SRB007</strain>
    </source>
</reference>
<accession>A0A6I6JDK7</accession>